<dbReference type="EMBL" id="PKUQ01000017">
    <property type="protein sequence ID" value="PLW77246.1"/>
    <property type="molecule type" value="Genomic_DNA"/>
</dbReference>
<feature type="transmembrane region" description="Helical" evidence="13">
    <location>
        <begin position="37"/>
        <end position="59"/>
    </location>
</feature>
<comment type="caution">
    <text evidence="15">The sequence shown here is derived from an EMBL/GenBank/DDBJ whole genome shotgun (WGS) entry which is preliminary data.</text>
</comment>
<evidence type="ECO:0000256" key="4">
    <source>
        <dbReference type="ARBA" id="ARBA00022692"/>
    </source>
</evidence>
<dbReference type="OrthoDB" id="9792185at2"/>
<evidence type="ECO:0000256" key="7">
    <source>
        <dbReference type="ARBA" id="ARBA00022827"/>
    </source>
</evidence>
<organism evidence="15 16">
    <name type="scientific">Cohaesibacter celericrescens</name>
    <dbReference type="NCBI Taxonomy" id="2067669"/>
    <lineage>
        <taxon>Bacteria</taxon>
        <taxon>Pseudomonadati</taxon>
        <taxon>Pseudomonadota</taxon>
        <taxon>Alphaproteobacteria</taxon>
        <taxon>Hyphomicrobiales</taxon>
        <taxon>Cohaesibacteraceae</taxon>
    </lineage>
</organism>
<keyword evidence="11" id="KW-0411">Iron-sulfur</keyword>
<accession>A0A2N5XRU6</accession>
<evidence type="ECO:0000256" key="6">
    <source>
        <dbReference type="ARBA" id="ARBA00022723"/>
    </source>
</evidence>
<keyword evidence="7" id="KW-0274">FAD</keyword>
<evidence type="ECO:0000256" key="12">
    <source>
        <dbReference type="ARBA" id="ARBA00023136"/>
    </source>
</evidence>
<evidence type="ECO:0000256" key="2">
    <source>
        <dbReference type="ARBA" id="ARBA00004141"/>
    </source>
</evidence>
<comment type="cofactor">
    <cofactor evidence="1">
        <name>FAD</name>
        <dbReference type="ChEBI" id="CHEBI:57692"/>
    </cofactor>
</comment>
<dbReference type="GO" id="GO:0051537">
    <property type="term" value="F:2 iron, 2 sulfur cluster binding"/>
    <property type="evidence" value="ECO:0007669"/>
    <property type="project" value="UniProtKB-KW"/>
</dbReference>
<dbReference type="RefSeq" id="WP_101533783.1">
    <property type="nucleotide sequence ID" value="NZ_PKUQ01000017.1"/>
</dbReference>
<reference evidence="15 16" key="1">
    <citation type="submission" date="2018-01" db="EMBL/GenBank/DDBJ databases">
        <title>The draft genome sequence of Cohaesibacter sp. H1304.</title>
        <authorList>
            <person name="Wang N.-N."/>
            <person name="Du Z.-J."/>
        </authorList>
    </citation>
    <scope>NUCLEOTIDE SEQUENCE [LARGE SCALE GENOMIC DNA]</scope>
    <source>
        <strain evidence="15 16">H1304</strain>
    </source>
</reference>
<keyword evidence="8 13" id="KW-1133">Transmembrane helix</keyword>
<keyword evidence="3" id="KW-0285">Flavoprotein</keyword>
<feature type="transmembrane region" description="Helical" evidence="13">
    <location>
        <begin position="149"/>
        <end position="166"/>
    </location>
</feature>
<evidence type="ECO:0000256" key="11">
    <source>
        <dbReference type="ARBA" id="ARBA00023014"/>
    </source>
</evidence>
<feature type="transmembrane region" description="Helical" evidence="13">
    <location>
        <begin position="80"/>
        <end position="98"/>
    </location>
</feature>
<dbReference type="Pfam" id="PF08022">
    <property type="entry name" value="FAD_binding_8"/>
    <property type="match status" value="1"/>
</dbReference>
<dbReference type="PROSITE" id="PS51384">
    <property type="entry name" value="FAD_FR"/>
    <property type="match status" value="1"/>
</dbReference>
<evidence type="ECO:0000256" key="13">
    <source>
        <dbReference type="SAM" id="Phobius"/>
    </source>
</evidence>
<keyword evidence="9" id="KW-0560">Oxidoreductase</keyword>
<dbReference type="InterPro" id="IPR013112">
    <property type="entry name" value="FAD-bd_8"/>
</dbReference>
<feature type="domain" description="FAD-binding FR-type" evidence="14">
    <location>
        <begin position="228"/>
        <end position="328"/>
    </location>
</feature>
<dbReference type="SUPFAM" id="SSF63380">
    <property type="entry name" value="Riboflavin synthase domain-like"/>
    <property type="match status" value="1"/>
</dbReference>
<dbReference type="InterPro" id="IPR013130">
    <property type="entry name" value="Fe3_Rdtase_TM_dom"/>
</dbReference>
<dbReference type="InterPro" id="IPR017938">
    <property type="entry name" value="Riboflavin_synthase-like_b-brl"/>
</dbReference>
<dbReference type="PRINTS" id="PR00409">
    <property type="entry name" value="PHDIOXRDTASE"/>
</dbReference>
<evidence type="ECO:0000256" key="8">
    <source>
        <dbReference type="ARBA" id="ARBA00022989"/>
    </source>
</evidence>
<evidence type="ECO:0000313" key="16">
    <source>
        <dbReference type="Proteomes" id="UP000234881"/>
    </source>
</evidence>
<comment type="subcellular location">
    <subcellularLocation>
        <location evidence="2">Membrane</location>
        <topology evidence="2">Multi-pass membrane protein</topology>
    </subcellularLocation>
</comment>
<evidence type="ECO:0000256" key="1">
    <source>
        <dbReference type="ARBA" id="ARBA00001974"/>
    </source>
</evidence>
<dbReference type="GO" id="GO:0016491">
    <property type="term" value="F:oxidoreductase activity"/>
    <property type="evidence" value="ECO:0007669"/>
    <property type="project" value="UniProtKB-KW"/>
</dbReference>
<dbReference type="PANTHER" id="PTHR47354:SF8">
    <property type="entry name" value="1,2-PHENYLACETYL-COA EPOXIDASE, SUBUNIT E"/>
    <property type="match status" value="1"/>
</dbReference>
<dbReference type="GO" id="GO:0046872">
    <property type="term" value="F:metal ion binding"/>
    <property type="evidence" value="ECO:0007669"/>
    <property type="project" value="UniProtKB-KW"/>
</dbReference>
<gene>
    <name evidence="15" type="ORF">C0081_10495</name>
</gene>
<dbReference type="Proteomes" id="UP000234881">
    <property type="component" value="Unassembled WGS sequence"/>
</dbReference>
<dbReference type="AlphaFoldDB" id="A0A2N5XRU6"/>
<evidence type="ECO:0000256" key="5">
    <source>
        <dbReference type="ARBA" id="ARBA00022714"/>
    </source>
</evidence>
<dbReference type="GO" id="GO:0016020">
    <property type="term" value="C:membrane"/>
    <property type="evidence" value="ECO:0007669"/>
    <property type="project" value="UniProtKB-SubCell"/>
</dbReference>
<evidence type="ECO:0000259" key="14">
    <source>
        <dbReference type="PROSITE" id="PS51384"/>
    </source>
</evidence>
<protein>
    <submittedName>
        <fullName evidence="15">Ferric reductase</fullName>
    </submittedName>
</protein>
<feature type="transmembrane region" description="Helical" evidence="13">
    <location>
        <begin position="204"/>
        <end position="224"/>
    </location>
</feature>
<dbReference type="SUPFAM" id="SSF52343">
    <property type="entry name" value="Ferredoxin reductase-like, C-terminal NADP-linked domain"/>
    <property type="match status" value="1"/>
</dbReference>
<name>A0A2N5XRU6_9HYPH</name>
<dbReference type="GO" id="GO:0050660">
    <property type="term" value="F:flavin adenine dinucleotide binding"/>
    <property type="evidence" value="ECO:0007669"/>
    <property type="project" value="TreeGrafter"/>
</dbReference>
<sequence>MKAIKISLWSLLAALTALWFSQPSAYPASFSLLSIRSAIIDYSGILSMGAMSATMILATRAKWFESWLNGLDKSFRLHKWLGITALITSISHWFIVNLPKWMVSLGLMARPEHKGPIAGAGDTSTLTTTDMIQSIFRDLRPTAEGLGEYAFYLAALLMILALIKYFPYKRFLQTHTLLAITYLVLVAHSVILFPFELWLHPLGILMGTLMIGGVISAVLILARLHGKASQTKGMITALLQHPNMKTLSITVKVDGDWKGHKAGQFAFVSFDDKEGKHPFTMASDWDDQSHEITFLIKELGDYTSQMSSILVEGDPVTIEGPYGHFTFEDGNNRQIWVGAGIGITPFIARMKQLTKRRSNQTIDLFHVTAAISPDLEEQLKADAKKANIQLHLIIDKDGTGFSADKLDSEVPGWKDAGLWFCGPAQMGKILKSKLSERGLDGGAFHQELFEMR</sequence>
<evidence type="ECO:0000256" key="9">
    <source>
        <dbReference type="ARBA" id="ARBA00023002"/>
    </source>
</evidence>
<keyword evidence="6" id="KW-0479">Metal-binding</keyword>
<keyword evidence="12 13" id="KW-0472">Membrane</keyword>
<keyword evidence="10" id="KW-0408">Iron</keyword>
<dbReference type="InterPro" id="IPR050415">
    <property type="entry name" value="MRET"/>
</dbReference>
<feature type="transmembrane region" description="Helical" evidence="13">
    <location>
        <begin position="178"/>
        <end position="198"/>
    </location>
</feature>
<evidence type="ECO:0000313" key="15">
    <source>
        <dbReference type="EMBL" id="PLW77246.1"/>
    </source>
</evidence>
<evidence type="ECO:0000256" key="10">
    <source>
        <dbReference type="ARBA" id="ARBA00023004"/>
    </source>
</evidence>
<dbReference type="PANTHER" id="PTHR47354">
    <property type="entry name" value="NADH OXIDOREDUCTASE HCR"/>
    <property type="match status" value="1"/>
</dbReference>
<dbReference type="Pfam" id="PF01794">
    <property type="entry name" value="Ferric_reduct"/>
    <property type="match status" value="1"/>
</dbReference>
<proteinExistence type="predicted"/>
<keyword evidence="5" id="KW-0001">2Fe-2S</keyword>
<keyword evidence="4 13" id="KW-0812">Transmembrane</keyword>
<dbReference type="CDD" id="cd06198">
    <property type="entry name" value="FNR_like_3"/>
    <property type="match status" value="1"/>
</dbReference>
<dbReference type="Gene3D" id="3.40.50.80">
    <property type="entry name" value="Nucleotide-binding domain of ferredoxin-NADP reductase (FNR) module"/>
    <property type="match status" value="1"/>
</dbReference>
<evidence type="ECO:0000256" key="3">
    <source>
        <dbReference type="ARBA" id="ARBA00022630"/>
    </source>
</evidence>
<dbReference type="InterPro" id="IPR039261">
    <property type="entry name" value="FNR_nucleotide-bd"/>
</dbReference>
<keyword evidence="16" id="KW-1185">Reference proteome</keyword>
<dbReference type="InterPro" id="IPR017927">
    <property type="entry name" value="FAD-bd_FR_type"/>
</dbReference>
<dbReference type="Gene3D" id="2.40.30.10">
    <property type="entry name" value="Translation factors"/>
    <property type="match status" value="1"/>
</dbReference>